<dbReference type="PROSITE" id="PS50088">
    <property type="entry name" value="ANK_REPEAT"/>
    <property type="match status" value="2"/>
</dbReference>
<evidence type="ECO:0000256" key="3">
    <source>
        <dbReference type="PROSITE-ProRule" id="PRU00023"/>
    </source>
</evidence>
<dbReference type="Gene3D" id="1.25.40.20">
    <property type="entry name" value="Ankyrin repeat-containing domain"/>
    <property type="match status" value="1"/>
</dbReference>
<dbReference type="PANTHER" id="PTHR24171:SF8">
    <property type="entry name" value="BRCA1-ASSOCIATED RING DOMAIN PROTEIN 1"/>
    <property type="match status" value="1"/>
</dbReference>
<dbReference type="InterPro" id="IPR002110">
    <property type="entry name" value="Ankyrin_rpt"/>
</dbReference>
<protein>
    <recommendedName>
        <fullName evidence="6">Myotrophin</fullName>
    </recommendedName>
</protein>
<feature type="repeat" description="ANK" evidence="3">
    <location>
        <begin position="52"/>
        <end position="84"/>
    </location>
</feature>
<evidence type="ECO:0000313" key="4">
    <source>
        <dbReference type="EMBL" id="KAF3859298.1"/>
    </source>
</evidence>
<organism evidence="4 5">
    <name type="scientific">Dissostichus mawsoni</name>
    <name type="common">Antarctic cod</name>
    <dbReference type="NCBI Taxonomy" id="36200"/>
    <lineage>
        <taxon>Eukaryota</taxon>
        <taxon>Metazoa</taxon>
        <taxon>Chordata</taxon>
        <taxon>Craniata</taxon>
        <taxon>Vertebrata</taxon>
        <taxon>Euteleostomi</taxon>
        <taxon>Actinopterygii</taxon>
        <taxon>Neopterygii</taxon>
        <taxon>Teleostei</taxon>
        <taxon>Neoteleostei</taxon>
        <taxon>Acanthomorphata</taxon>
        <taxon>Eupercaria</taxon>
        <taxon>Perciformes</taxon>
        <taxon>Notothenioidei</taxon>
        <taxon>Nototheniidae</taxon>
        <taxon>Dissostichus</taxon>
    </lineage>
</organism>
<keyword evidence="1" id="KW-0677">Repeat</keyword>
<evidence type="ECO:0000256" key="2">
    <source>
        <dbReference type="ARBA" id="ARBA00023043"/>
    </source>
</evidence>
<dbReference type="SMART" id="SM00248">
    <property type="entry name" value="ANK"/>
    <property type="match status" value="2"/>
</dbReference>
<evidence type="ECO:0000313" key="5">
    <source>
        <dbReference type="Proteomes" id="UP000518266"/>
    </source>
</evidence>
<reference evidence="4 5" key="1">
    <citation type="submission" date="2020-03" db="EMBL/GenBank/DDBJ databases">
        <title>Dissostichus mawsoni Genome sequencing and assembly.</title>
        <authorList>
            <person name="Park H."/>
        </authorList>
    </citation>
    <scope>NUCLEOTIDE SEQUENCE [LARGE SCALE GENOMIC DNA]</scope>
    <source>
        <strain evidence="4">DM0001</strain>
        <tissue evidence="4">Muscle</tissue>
    </source>
</reference>
<dbReference type="GO" id="GO:0031436">
    <property type="term" value="C:BRCA1-BARD1 complex"/>
    <property type="evidence" value="ECO:0007669"/>
    <property type="project" value="TreeGrafter"/>
</dbReference>
<dbReference type="GO" id="GO:0004842">
    <property type="term" value="F:ubiquitin-protein transferase activity"/>
    <property type="evidence" value="ECO:0007669"/>
    <property type="project" value="TreeGrafter"/>
</dbReference>
<feature type="non-terminal residue" evidence="4">
    <location>
        <position position="1"/>
    </location>
</feature>
<dbReference type="InterPro" id="IPR036770">
    <property type="entry name" value="Ankyrin_rpt-contain_sf"/>
</dbReference>
<gene>
    <name evidence="4" type="ORF">F7725_021697</name>
</gene>
<sequence length="160" mass="17594">MTTALQHNREGTTPKHRKMADKDLMWALKTGDMDEVESKLVTAEDVNRTLDGGRRPLHYAADFGQTDVVAYLISKGADVNAPDKHGLTPLISACYEGHASCVKVLLEKGADKDRKGPDGISAFEAAEDEAIKALLKDQTLGERSRTWILEHCSDYKSHSV</sequence>
<dbReference type="PROSITE" id="PS50297">
    <property type="entry name" value="ANK_REP_REGION"/>
    <property type="match status" value="2"/>
</dbReference>
<comment type="caution">
    <text evidence="4">The sequence shown here is derived from an EMBL/GenBank/DDBJ whole genome shotgun (WGS) entry which is preliminary data.</text>
</comment>
<dbReference type="PRINTS" id="PR01415">
    <property type="entry name" value="ANKYRIN"/>
</dbReference>
<dbReference type="PANTHER" id="PTHR24171">
    <property type="entry name" value="ANKYRIN REPEAT DOMAIN-CONTAINING PROTEIN 39-RELATED"/>
    <property type="match status" value="1"/>
</dbReference>
<keyword evidence="5" id="KW-1185">Reference proteome</keyword>
<evidence type="ECO:0000256" key="1">
    <source>
        <dbReference type="ARBA" id="ARBA00022737"/>
    </source>
</evidence>
<dbReference type="Pfam" id="PF12796">
    <property type="entry name" value="Ank_2"/>
    <property type="match status" value="1"/>
</dbReference>
<dbReference type="AlphaFoldDB" id="A0A7J5ZG17"/>
<keyword evidence="2 3" id="KW-0040">ANK repeat</keyword>
<proteinExistence type="predicted"/>
<dbReference type="Proteomes" id="UP000518266">
    <property type="component" value="Unassembled WGS sequence"/>
</dbReference>
<dbReference type="OrthoDB" id="194358at2759"/>
<feature type="repeat" description="ANK" evidence="3">
    <location>
        <begin position="85"/>
        <end position="117"/>
    </location>
</feature>
<dbReference type="SUPFAM" id="SSF48403">
    <property type="entry name" value="Ankyrin repeat"/>
    <property type="match status" value="1"/>
</dbReference>
<accession>A0A7J5ZG17</accession>
<dbReference type="GO" id="GO:0070531">
    <property type="term" value="C:BRCA1-A complex"/>
    <property type="evidence" value="ECO:0007669"/>
    <property type="project" value="TreeGrafter"/>
</dbReference>
<name>A0A7J5ZG17_DISMA</name>
<dbReference type="GO" id="GO:0085020">
    <property type="term" value="P:protein K6-linked ubiquitination"/>
    <property type="evidence" value="ECO:0007669"/>
    <property type="project" value="TreeGrafter"/>
</dbReference>
<dbReference type="EMBL" id="JAAKFY010000003">
    <property type="protein sequence ID" value="KAF3859298.1"/>
    <property type="molecule type" value="Genomic_DNA"/>
</dbReference>
<evidence type="ECO:0008006" key="6">
    <source>
        <dbReference type="Google" id="ProtNLM"/>
    </source>
</evidence>